<feature type="transmembrane region" description="Helical" evidence="10">
    <location>
        <begin position="399"/>
        <end position="417"/>
    </location>
</feature>
<comment type="subcellular location">
    <subcellularLocation>
        <location evidence="10">Cell membrane</location>
        <topology evidence="10">Multi-pass membrane protein</topology>
    </subcellularLocation>
    <subcellularLocation>
        <location evidence="1 12">Membrane</location>
        <topology evidence="1 12">Multi-pass membrane protein</topology>
    </subcellularLocation>
</comment>
<evidence type="ECO:0000256" key="1">
    <source>
        <dbReference type="ARBA" id="ARBA00004141"/>
    </source>
</evidence>
<dbReference type="Gene3D" id="1.10.3370.10">
    <property type="entry name" value="SecY subunit domain"/>
    <property type="match status" value="1"/>
</dbReference>
<dbReference type="GO" id="GO:0043952">
    <property type="term" value="P:protein transport by the Sec complex"/>
    <property type="evidence" value="ECO:0007669"/>
    <property type="project" value="UniProtKB-UniRule"/>
</dbReference>
<evidence type="ECO:0000256" key="7">
    <source>
        <dbReference type="ARBA" id="ARBA00023010"/>
    </source>
</evidence>
<dbReference type="PIRSF" id="PIRSF004557">
    <property type="entry name" value="SecY"/>
    <property type="match status" value="1"/>
</dbReference>
<keyword evidence="7 10" id="KW-0811">Translocation</keyword>
<feature type="transmembrane region" description="Helical" evidence="10">
    <location>
        <begin position="371"/>
        <end position="393"/>
    </location>
</feature>
<feature type="transmembrane region" description="Helical" evidence="10">
    <location>
        <begin position="117"/>
        <end position="134"/>
    </location>
</feature>
<dbReference type="PANTHER" id="PTHR10906">
    <property type="entry name" value="SECY/SEC61-ALPHA FAMILY MEMBER"/>
    <property type="match status" value="1"/>
</dbReference>
<evidence type="ECO:0000256" key="13">
    <source>
        <dbReference type="RuleBase" id="RU004349"/>
    </source>
</evidence>
<dbReference type="NCBIfam" id="TIGR00967">
    <property type="entry name" value="3a0501s007"/>
    <property type="match status" value="1"/>
</dbReference>
<keyword evidence="6 10" id="KW-1133">Transmembrane helix</keyword>
<evidence type="ECO:0000256" key="3">
    <source>
        <dbReference type="ARBA" id="ARBA00022448"/>
    </source>
</evidence>
<accession>A0A931CN85</accession>
<dbReference type="InterPro" id="IPR026593">
    <property type="entry name" value="SecY"/>
</dbReference>
<dbReference type="InterPro" id="IPR030659">
    <property type="entry name" value="SecY_CS"/>
</dbReference>
<dbReference type="PROSITE" id="PS00755">
    <property type="entry name" value="SECY_1"/>
    <property type="match status" value="1"/>
</dbReference>
<evidence type="ECO:0000256" key="9">
    <source>
        <dbReference type="ARBA" id="ARBA00039733"/>
    </source>
</evidence>
<gene>
    <name evidence="10 14" type="primary">secY</name>
    <name evidence="14" type="ORF">IV500_06375</name>
</gene>
<feature type="transmembrane region" description="Helical" evidence="10">
    <location>
        <begin position="186"/>
        <end position="205"/>
    </location>
</feature>
<keyword evidence="4 10" id="KW-0812">Transmembrane</keyword>
<protein>
    <recommendedName>
        <fullName evidence="9 10">Protein translocase subunit SecY</fullName>
    </recommendedName>
</protein>
<evidence type="ECO:0000256" key="12">
    <source>
        <dbReference type="RuleBase" id="RU003484"/>
    </source>
</evidence>
<feature type="transmembrane region" description="Helical" evidence="10">
    <location>
        <begin position="70"/>
        <end position="96"/>
    </location>
</feature>
<dbReference type="SUPFAM" id="SSF103491">
    <property type="entry name" value="Preprotein translocase SecY subunit"/>
    <property type="match status" value="1"/>
</dbReference>
<keyword evidence="15" id="KW-1185">Reference proteome</keyword>
<evidence type="ECO:0000256" key="10">
    <source>
        <dbReference type="HAMAP-Rule" id="MF_01465"/>
    </source>
</evidence>
<evidence type="ECO:0000256" key="5">
    <source>
        <dbReference type="ARBA" id="ARBA00022927"/>
    </source>
</evidence>
<comment type="subunit">
    <text evidence="10">Component of the Sec protein translocase complex. Heterotrimer consisting of SecY, SecE and SecG subunits. The heterotrimers can form oligomers, although 1 heterotrimer is thought to be able to translocate proteins. Interacts with the ribosome. Interacts with SecDF, and other proteins may be involved. Interacts with SecA.</text>
</comment>
<dbReference type="AlphaFoldDB" id="A0A931CN85"/>
<organism evidence="14 15">
    <name type="scientific">Arthrobacter terrae</name>
    <dbReference type="NCBI Taxonomy" id="2935737"/>
    <lineage>
        <taxon>Bacteria</taxon>
        <taxon>Bacillati</taxon>
        <taxon>Actinomycetota</taxon>
        <taxon>Actinomycetes</taxon>
        <taxon>Micrococcales</taxon>
        <taxon>Micrococcaceae</taxon>
        <taxon>Arthrobacter</taxon>
    </lineage>
</organism>
<proteinExistence type="inferred from homology"/>
<dbReference type="RefSeq" id="WP_196395972.1">
    <property type="nucleotide sequence ID" value="NZ_JADNYM010000006.1"/>
</dbReference>
<comment type="caution">
    <text evidence="10">Lacks conserved residue(s) required for the propagation of feature annotation.</text>
</comment>
<dbReference type="Pfam" id="PF00344">
    <property type="entry name" value="SecY"/>
    <property type="match status" value="1"/>
</dbReference>
<comment type="similarity">
    <text evidence="2 10 13">Belongs to the SecY/SEC61-alpha family.</text>
</comment>
<dbReference type="PROSITE" id="PS00756">
    <property type="entry name" value="SECY_2"/>
    <property type="match status" value="1"/>
</dbReference>
<dbReference type="FunFam" id="1.10.3370.10:FF:000001">
    <property type="entry name" value="Preprotein translocase subunit SecY"/>
    <property type="match status" value="1"/>
</dbReference>
<evidence type="ECO:0000313" key="15">
    <source>
        <dbReference type="Proteomes" id="UP000655366"/>
    </source>
</evidence>
<evidence type="ECO:0000313" key="14">
    <source>
        <dbReference type="EMBL" id="MBG0739026.1"/>
    </source>
</evidence>
<comment type="function">
    <text evidence="10 11">The central subunit of the protein translocation channel SecYEG. Consists of two halves formed by TMs 1-5 and 6-10. These two domains form a lateral gate at the front which open onto the bilayer between TMs 2 and 7, and are clamped together by SecE at the back. The channel is closed by both a pore ring composed of hydrophobic SecY resides and a short helix (helix 2A) on the extracellular side of the membrane which forms a plug. The plug probably moves laterally to allow the channel to open. The ring and the pore may move independently.</text>
</comment>
<dbReference type="InterPro" id="IPR002208">
    <property type="entry name" value="SecY/SEC61-alpha"/>
</dbReference>
<keyword evidence="8 10" id="KW-0472">Membrane</keyword>
<evidence type="ECO:0000256" key="2">
    <source>
        <dbReference type="ARBA" id="ARBA00005751"/>
    </source>
</evidence>
<feature type="transmembrane region" description="Helical" evidence="10">
    <location>
        <begin position="211"/>
        <end position="231"/>
    </location>
</feature>
<name>A0A931CN85_9MICC</name>
<keyword evidence="5 10" id="KW-0653">Protein transport</keyword>
<feature type="transmembrane region" description="Helical" evidence="10">
    <location>
        <begin position="314"/>
        <end position="335"/>
    </location>
</feature>
<sequence>MLDSITRVFRTPDLRRKLLITLGVLTIFRLGSFIPAPGVNASNVQACLSMGGSSGGIYDMVNMFSGGALLSVSILALGVMPYITASIMMQLMKVIVPRLQELHANGDQATVTQYTRYLAVGMSALNATTIVTMARTGNLLGSCPLPIVTDQGFMTSLIMVISLVAGSVLVMWMGEKITERGIGNGMSLLIFTSIASGFPTALGTIGRVQGWGVFAAVIAVGLVTITLVVLVEQSQRRIPVVYAKRVVGRKTLGGNTTFLPIKVNMAGVIPVIFASTLLSLPSLIARFFTGNQSGGGPAWAQWVITNLTKGDHPVYMVIYTLFIIGFSFFYVSITFEPKEIAMNMKKYGGFVPGFRPGKPTERLLKYVSDRITTAGALYIGVIALIPLIALVLLNANQNFPFGGSAILIIVGVGLETVKQISSQMEQRSYPALMR</sequence>
<keyword evidence="3 10" id="KW-0813">Transport</keyword>
<dbReference type="EMBL" id="JADNYM010000006">
    <property type="protein sequence ID" value="MBG0739026.1"/>
    <property type="molecule type" value="Genomic_DNA"/>
</dbReference>
<dbReference type="Proteomes" id="UP000655366">
    <property type="component" value="Unassembled WGS sequence"/>
</dbReference>
<evidence type="ECO:0000256" key="11">
    <source>
        <dbReference type="RuleBase" id="RU000537"/>
    </source>
</evidence>
<evidence type="ECO:0000256" key="4">
    <source>
        <dbReference type="ARBA" id="ARBA00022692"/>
    </source>
</evidence>
<dbReference type="HAMAP" id="MF_01465">
    <property type="entry name" value="SecY"/>
    <property type="match status" value="1"/>
</dbReference>
<dbReference type="PRINTS" id="PR00303">
    <property type="entry name" value="SECYTRNLCASE"/>
</dbReference>
<dbReference type="InterPro" id="IPR023201">
    <property type="entry name" value="SecY_dom_sf"/>
</dbReference>
<dbReference type="GO" id="GO:0065002">
    <property type="term" value="P:intracellular protein transmembrane transport"/>
    <property type="evidence" value="ECO:0007669"/>
    <property type="project" value="UniProtKB-UniRule"/>
</dbReference>
<keyword evidence="10" id="KW-1003">Cell membrane</keyword>
<evidence type="ECO:0000256" key="8">
    <source>
        <dbReference type="ARBA" id="ARBA00023136"/>
    </source>
</evidence>
<reference evidence="14 15" key="1">
    <citation type="submission" date="2020-11" db="EMBL/GenBank/DDBJ databases">
        <title>Arthrobacter antarcticus sp. nov., isolated from Antarctic Soil.</title>
        <authorList>
            <person name="Li J."/>
        </authorList>
    </citation>
    <scope>NUCLEOTIDE SEQUENCE [LARGE SCALE GENOMIC DNA]</scope>
    <source>
        <strain evidence="14 15">Z1-20</strain>
    </source>
</reference>
<evidence type="ECO:0000256" key="6">
    <source>
        <dbReference type="ARBA" id="ARBA00022989"/>
    </source>
</evidence>
<feature type="transmembrane region" description="Helical" evidence="10">
    <location>
        <begin position="252"/>
        <end position="273"/>
    </location>
</feature>
<comment type="caution">
    <text evidence="14">The sequence shown here is derived from an EMBL/GenBank/DDBJ whole genome shotgun (WGS) entry which is preliminary data.</text>
</comment>
<feature type="transmembrane region" description="Helical" evidence="10">
    <location>
        <begin position="154"/>
        <end position="174"/>
    </location>
</feature>
<dbReference type="GO" id="GO:0006605">
    <property type="term" value="P:protein targeting"/>
    <property type="evidence" value="ECO:0007669"/>
    <property type="project" value="UniProtKB-UniRule"/>
</dbReference>
<dbReference type="GO" id="GO:0005886">
    <property type="term" value="C:plasma membrane"/>
    <property type="evidence" value="ECO:0007669"/>
    <property type="project" value="UniProtKB-SubCell"/>
</dbReference>